<keyword evidence="3" id="KW-0281">Fimbrium</keyword>
<comment type="subcellular location">
    <subcellularLocation>
        <location evidence="1">Fimbrium</location>
    </subcellularLocation>
</comment>
<dbReference type="InterPro" id="IPR036937">
    <property type="entry name" value="Adhesion_dom_fimbrial_sf"/>
</dbReference>
<feature type="signal peptide" evidence="4">
    <location>
        <begin position="1"/>
        <end position="28"/>
    </location>
</feature>
<accession>A0ABX0L890</accession>
<reference evidence="6 7" key="1">
    <citation type="submission" date="2020-03" db="EMBL/GenBank/DDBJ databases">
        <title>Draft genome sequence of environmentally isolated cultures.</title>
        <authorList>
            <person name="Wilson H.S."/>
            <person name="De Leon M.E."/>
        </authorList>
    </citation>
    <scope>NUCLEOTIDE SEQUENCE [LARGE SCALE GENOMIC DNA]</scope>
    <source>
        <strain evidence="6 7">HSC-31F16</strain>
    </source>
</reference>
<dbReference type="Proteomes" id="UP001515641">
    <property type="component" value="Unassembled WGS sequence"/>
</dbReference>
<feature type="domain" description="Fimbrial-type adhesion" evidence="5">
    <location>
        <begin position="209"/>
        <end position="358"/>
    </location>
</feature>
<proteinExistence type="predicted"/>
<evidence type="ECO:0000256" key="3">
    <source>
        <dbReference type="ARBA" id="ARBA00023263"/>
    </source>
</evidence>
<dbReference type="PROSITE" id="PS51257">
    <property type="entry name" value="PROKAR_LIPOPROTEIN"/>
    <property type="match status" value="1"/>
</dbReference>
<evidence type="ECO:0000256" key="2">
    <source>
        <dbReference type="ARBA" id="ARBA00022729"/>
    </source>
</evidence>
<evidence type="ECO:0000313" key="7">
    <source>
        <dbReference type="Proteomes" id="UP001515641"/>
    </source>
</evidence>
<dbReference type="Pfam" id="PF00419">
    <property type="entry name" value="Fimbrial"/>
    <property type="match status" value="1"/>
</dbReference>
<dbReference type="InterPro" id="IPR000259">
    <property type="entry name" value="Adhesion_dom_fimbrial"/>
</dbReference>
<evidence type="ECO:0000313" key="6">
    <source>
        <dbReference type="EMBL" id="NHR05796.1"/>
    </source>
</evidence>
<evidence type="ECO:0000259" key="5">
    <source>
        <dbReference type="Pfam" id="PF00419"/>
    </source>
</evidence>
<feature type="chain" id="PRO_5045145862" evidence="4">
    <location>
        <begin position="29"/>
        <end position="359"/>
    </location>
</feature>
<dbReference type="PANTHER" id="PTHR33420:SF31">
    <property type="entry name" value="TYPE 1 FIMBRIN D-MANNOSE SPECIFIC ADHESIN"/>
    <property type="match status" value="1"/>
</dbReference>
<comment type="caution">
    <text evidence="6">The sequence shown here is derived from an EMBL/GenBank/DDBJ whole genome shotgun (WGS) entry which is preliminary data.</text>
</comment>
<evidence type="ECO:0000256" key="4">
    <source>
        <dbReference type="SAM" id="SignalP"/>
    </source>
</evidence>
<keyword evidence="7" id="KW-1185">Reference proteome</keyword>
<evidence type="ECO:0000256" key="1">
    <source>
        <dbReference type="ARBA" id="ARBA00004561"/>
    </source>
</evidence>
<sequence length="359" mass="38407">MTRFSAPPWLPGGSAALFMLMFSSLSMAGACKPSGGNAKRFDVAFIKTFTDTSDNSAGALFANTHNWDLGGSYPGSCTCWTSQSKRNIHYTTIINSDLLEGAVKSVNGRNVQFYRINKNLEVGSEIYIQGALRNYFPIPFSNLDNKSEETGCSGTSMSVSFTSGSKGKVHLLINRPFVGTSVIPATKLFDLYASMTIPSPPSLPIAAVYLSAEVTVPQNCKLAPGQQTTIDFGELLPPQLASPGSGGLNAVNRSFQIQCANISAGVKINLALEGRPHELDARYLETTHQDVAVAMESGGKLVEPNVPGAIAGPQQLVPIALDYPSQKAQFDLSAWPVKMRARPQPGAFQGSATLKFDFE</sequence>
<dbReference type="Gene3D" id="2.60.40.1090">
    <property type="entry name" value="Fimbrial-type adhesion domain"/>
    <property type="match status" value="1"/>
</dbReference>
<dbReference type="InterPro" id="IPR050263">
    <property type="entry name" value="Bact_Fimbrial_Adh_Pro"/>
</dbReference>
<dbReference type="PANTHER" id="PTHR33420">
    <property type="entry name" value="FIMBRIAL SUBUNIT ELFA-RELATED"/>
    <property type="match status" value="1"/>
</dbReference>
<dbReference type="EMBL" id="JAAOMA010000013">
    <property type="protein sequence ID" value="NHR05796.1"/>
    <property type="molecule type" value="Genomic_DNA"/>
</dbReference>
<name>A0ABX0L890_9NEIS</name>
<dbReference type="InterPro" id="IPR008966">
    <property type="entry name" value="Adhesion_dom_sf"/>
</dbReference>
<organism evidence="6 7">
    <name type="scientific">Chromobacterium fluminis</name>
    <dbReference type="NCBI Taxonomy" id="3044269"/>
    <lineage>
        <taxon>Bacteria</taxon>
        <taxon>Pseudomonadati</taxon>
        <taxon>Pseudomonadota</taxon>
        <taxon>Betaproteobacteria</taxon>
        <taxon>Neisseriales</taxon>
        <taxon>Chromobacteriaceae</taxon>
        <taxon>Chromobacterium</taxon>
    </lineage>
</organism>
<keyword evidence="2 4" id="KW-0732">Signal</keyword>
<dbReference type="SUPFAM" id="SSF49401">
    <property type="entry name" value="Bacterial adhesins"/>
    <property type="match status" value="1"/>
</dbReference>
<gene>
    <name evidence="6" type="ORF">HA052_11360</name>
</gene>
<dbReference type="RefSeq" id="WP_166452032.1">
    <property type="nucleotide sequence ID" value="NZ_JAAOMA010000013.1"/>
</dbReference>
<protein>
    <submittedName>
        <fullName evidence="6">Fimbrial protein</fullName>
    </submittedName>
</protein>